<dbReference type="InterPro" id="IPR021533">
    <property type="entry name" value="PepSY-like"/>
</dbReference>
<dbReference type="Pfam" id="PF11396">
    <property type="entry name" value="PepSY_like"/>
    <property type="match status" value="1"/>
</dbReference>
<dbReference type="EMBL" id="CP021106">
    <property type="protein sequence ID" value="ARO87442.1"/>
    <property type="molecule type" value="Genomic_DNA"/>
</dbReference>
<reference evidence="3 4" key="1">
    <citation type="journal article" date="2015" name="Int. J. Syst. Evol. Microbiol.">
        <title>Nitrosospira lacus sp. nov., a psychrotolerant, ammonia-oxidizing bacterium from sandy lake sediment.</title>
        <authorList>
            <person name="Urakawa H."/>
            <person name="Garcia J.C."/>
            <person name="Nielsen J.L."/>
            <person name="Le V.Q."/>
            <person name="Kozlowski J.A."/>
            <person name="Stein L.Y."/>
            <person name="Lim C.K."/>
            <person name="Pommerening-Roser A."/>
            <person name="Martens-Habbena W."/>
            <person name="Stahl D.A."/>
            <person name="Klotz M.G."/>
        </authorList>
    </citation>
    <scope>NUCLEOTIDE SEQUENCE [LARGE SCALE GENOMIC DNA]</scope>
    <source>
        <strain evidence="3 4">APG3</strain>
    </source>
</reference>
<sequence>MKPYYLITTIFAAFMATVGQANAEEKALSKHEVPKAVIEAFEKAHPNAKGVKFEEETFEGKKAYEAEYKEHGKEYEFLYGADGVLLQTEETIDAKTLPQPVVEAISKAYPKATIKEAEKVMKPDGTVTGYEVEIRTEGKKLEIELDTSGKILKTERE</sequence>
<protein>
    <recommendedName>
        <fullName evidence="2">Putative beta-lactamase-inhibitor-like PepSY-like domain-containing protein</fullName>
    </recommendedName>
</protein>
<keyword evidence="4" id="KW-1185">Reference proteome</keyword>
<dbReference type="KEGG" id="nlc:EBAPG3_006440"/>
<accession>A0A1W6SNW2</accession>
<feature type="chain" id="PRO_5010876139" description="Putative beta-lactamase-inhibitor-like PepSY-like domain-containing protein" evidence="1">
    <location>
        <begin position="24"/>
        <end position="157"/>
    </location>
</feature>
<dbReference type="AlphaFoldDB" id="A0A1W6SNW2"/>
<evidence type="ECO:0000256" key="1">
    <source>
        <dbReference type="SAM" id="SignalP"/>
    </source>
</evidence>
<gene>
    <name evidence="3" type="ORF">EBAPG3_006440</name>
</gene>
<organism evidence="3 4">
    <name type="scientific">Nitrosospira lacus</name>
    <dbReference type="NCBI Taxonomy" id="1288494"/>
    <lineage>
        <taxon>Bacteria</taxon>
        <taxon>Pseudomonadati</taxon>
        <taxon>Pseudomonadota</taxon>
        <taxon>Betaproteobacteria</taxon>
        <taxon>Nitrosomonadales</taxon>
        <taxon>Nitrosomonadaceae</taxon>
        <taxon>Nitrosospira</taxon>
    </lineage>
</organism>
<keyword evidence="1" id="KW-0732">Signal</keyword>
<feature type="domain" description="Putative beta-lactamase-inhibitor-like PepSY-like" evidence="2">
    <location>
        <begin position="64"/>
        <end position="153"/>
    </location>
</feature>
<dbReference type="OrthoDB" id="8546176at2"/>
<name>A0A1W6SNW2_9PROT</name>
<dbReference type="eggNOG" id="COG3212">
    <property type="taxonomic scope" value="Bacteria"/>
</dbReference>
<dbReference type="Gene3D" id="3.10.450.360">
    <property type="match status" value="1"/>
</dbReference>
<dbReference type="SUPFAM" id="SSF160574">
    <property type="entry name" value="BT0923-like"/>
    <property type="match status" value="1"/>
</dbReference>
<dbReference type="Proteomes" id="UP000012179">
    <property type="component" value="Chromosome"/>
</dbReference>
<evidence type="ECO:0000313" key="4">
    <source>
        <dbReference type="Proteomes" id="UP000012179"/>
    </source>
</evidence>
<feature type="signal peptide" evidence="1">
    <location>
        <begin position="1"/>
        <end position="23"/>
    </location>
</feature>
<dbReference type="RefSeq" id="WP_004177828.1">
    <property type="nucleotide sequence ID" value="NZ_CP021106.3"/>
</dbReference>
<proteinExistence type="predicted"/>
<evidence type="ECO:0000259" key="2">
    <source>
        <dbReference type="Pfam" id="PF11396"/>
    </source>
</evidence>
<evidence type="ECO:0000313" key="3">
    <source>
        <dbReference type="EMBL" id="ARO87442.1"/>
    </source>
</evidence>